<feature type="compositionally biased region" description="Basic and acidic residues" evidence="9">
    <location>
        <begin position="34"/>
        <end position="65"/>
    </location>
</feature>
<dbReference type="InParanoid" id="A0A6I9QXR6"/>
<protein>
    <submittedName>
        <fullName evidence="12">Cyclic dof factor 2</fullName>
    </submittedName>
</protein>
<keyword evidence="7 8" id="KW-0539">Nucleus</keyword>
<reference evidence="12" key="1">
    <citation type="submission" date="2025-08" db="UniProtKB">
        <authorList>
            <consortium name="RefSeq"/>
        </authorList>
    </citation>
    <scope>IDENTIFICATION</scope>
</reference>
<feature type="compositionally biased region" description="Low complexity" evidence="9">
    <location>
        <begin position="334"/>
        <end position="349"/>
    </location>
</feature>
<feature type="region of interest" description="Disordered" evidence="9">
    <location>
        <begin position="334"/>
        <end position="373"/>
    </location>
</feature>
<evidence type="ECO:0000259" key="10">
    <source>
        <dbReference type="PROSITE" id="PS50884"/>
    </source>
</evidence>
<feature type="compositionally biased region" description="Polar residues" evidence="9">
    <location>
        <begin position="95"/>
        <end position="104"/>
    </location>
</feature>
<dbReference type="FunCoup" id="A0A6I9QXR6">
    <property type="interactions" value="13"/>
</dbReference>
<evidence type="ECO:0000313" key="12">
    <source>
        <dbReference type="RefSeq" id="XP_010917059.1"/>
    </source>
</evidence>
<dbReference type="GO" id="GO:0003700">
    <property type="term" value="F:DNA-binding transcription factor activity"/>
    <property type="evidence" value="ECO:0007669"/>
    <property type="project" value="InterPro"/>
</dbReference>
<dbReference type="GeneID" id="105041741"/>
<evidence type="ECO:0000256" key="3">
    <source>
        <dbReference type="ARBA" id="ARBA00022833"/>
    </source>
</evidence>
<evidence type="ECO:0000256" key="8">
    <source>
        <dbReference type="PROSITE-ProRule" id="PRU00071"/>
    </source>
</evidence>
<dbReference type="PROSITE" id="PS50884">
    <property type="entry name" value="ZF_DOF_2"/>
    <property type="match status" value="1"/>
</dbReference>
<keyword evidence="5 8" id="KW-0238">DNA-binding</keyword>
<dbReference type="PANTHER" id="PTHR31089">
    <property type="entry name" value="CYCLIC DOF FACTOR 2"/>
    <property type="match status" value="1"/>
</dbReference>
<dbReference type="PROSITE" id="PS01361">
    <property type="entry name" value="ZF_DOF_1"/>
    <property type="match status" value="1"/>
</dbReference>
<dbReference type="GO" id="GO:0003677">
    <property type="term" value="F:DNA binding"/>
    <property type="evidence" value="ECO:0007669"/>
    <property type="project" value="UniProtKB-UniRule"/>
</dbReference>
<evidence type="ECO:0000256" key="9">
    <source>
        <dbReference type="SAM" id="MobiDB-lite"/>
    </source>
</evidence>
<dbReference type="GO" id="GO:0005634">
    <property type="term" value="C:nucleus"/>
    <property type="evidence" value="ECO:0007669"/>
    <property type="project" value="UniProtKB-SubCell"/>
</dbReference>
<feature type="compositionally biased region" description="Low complexity" evidence="9">
    <location>
        <begin position="22"/>
        <end position="33"/>
    </location>
</feature>
<comment type="subcellular location">
    <subcellularLocation>
        <location evidence="8">Nucleus</location>
    </subcellularLocation>
</comment>
<accession>A0A6I9QXR6</accession>
<feature type="compositionally biased region" description="Basic and acidic residues" evidence="9">
    <location>
        <begin position="354"/>
        <end position="372"/>
    </location>
</feature>
<dbReference type="RefSeq" id="XP_010917059.1">
    <property type="nucleotide sequence ID" value="XM_010918757.3"/>
</dbReference>
<keyword evidence="3" id="KW-0862">Zinc</keyword>
<evidence type="ECO:0000313" key="11">
    <source>
        <dbReference type="Proteomes" id="UP000504607"/>
    </source>
</evidence>
<feature type="domain" description="Dof-type" evidence="10">
    <location>
        <begin position="114"/>
        <end position="168"/>
    </location>
</feature>
<evidence type="ECO:0000256" key="4">
    <source>
        <dbReference type="ARBA" id="ARBA00023015"/>
    </source>
</evidence>
<dbReference type="GO" id="GO:0008270">
    <property type="term" value="F:zinc ion binding"/>
    <property type="evidence" value="ECO:0007669"/>
    <property type="project" value="UniProtKB-KW"/>
</dbReference>
<organism evidence="11 12">
    <name type="scientific">Elaeis guineensis var. tenera</name>
    <name type="common">Oil palm</name>
    <dbReference type="NCBI Taxonomy" id="51953"/>
    <lineage>
        <taxon>Eukaryota</taxon>
        <taxon>Viridiplantae</taxon>
        <taxon>Streptophyta</taxon>
        <taxon>Embryophyta</taxon>
        <taxon>Tracheophyta</taxon>
        <taxon>Spermatophyta</taxon>
        <taxon>Magnoliopsida</taxon>
        <taxon>Liliopsida</taxon>
        <taxon>Arecaceae</taxon>
        <taxon>Arecoideae</taxon>
        <taxon>Cocoseae</taxon>
        <taxon>Elaeidinae</taxon>
        <taxon>Elaeis</taxon>
    </lineage>
</organism>
<dbReference type="PANTHER" id="PTHR31089:SF75">
    <property type="entry name" value="CYCLIC DOF FACTOR 2"/>
    <property type="match status" value="1"/>
</dbReference>
<dbReference type="KEGG" id="egu:105041741"/>
<feature type="region of interest" description="Disordered" evidence="9">
    <location>
        <begin position="11"/>
        <end position="114"/>
    </location>
</feature>
<keyword evidence="6" id="KW-0804">Transcription</keyword>
<evidence type="ECO:0000256" key="1">
    <source>
        <dbReference type="ARBA" id="ARBA00022723"/>
    </source>
</evidence>
<evidence type="ECO:0000256" key="2">
    <source>
        <dbReference type="ARBA" id="ARBA00022771"/>
    </source>
</evidence>
<evidence type="ECO:0000256" key="7">
    <source>
        <dbReference type="ARBA" id="ARBA00023242"/>
    </source>
</evidence>
<keyword evidence="1" id="KW-0479">Metal-binding</keyword>
<dbReference type="AlphaFoldDB" id="A0A6I9QXR6"/>
<gene>
    <name evidence="12" type="primary">LOC105041741</name>
</gene>
<feature type="compositionally biased region" description="Basic and acidic residues" evidence="9">
    <location>
        <begin position="85"/>
        <end position="94"/>
    </location>
</feature>
<dbReference type="OrthoDB" id="1927254at2759"/>
<dbReference type="Proteomes" id="UP000504607">
    <property type="component" value="Chromosome 3"/>
</dbReference>
<keyword evidence="11" id="KW-1185">Reference proteome</keyword>
<name>A0A6I9QXR6_ELAGV</name>
<keyword evidence="4" id="KW-0805">Transcription regulation</keyword>
<dbReference type="InterPro" id="IPR045174">
    <property type="entry name" value="Dof"/>
</dbReference>
<evidence type="ECO:0000256" key="6">
    <source>
        <dbReference type="ARBA" id="ARBA00023163"/>
    </source>
</evidence>
<proteinExistence type="predicted"/>
<keyword evidence="2 8" id="KW-0863">Zinc-finger</keyword>
<dbReference type="InterPro" id="IPR003851">
    <property type="entry name" value="Znf_Dof"/>
</dbReference>
<evidence type="ECO:0000256" key="5">
    <source>
        <dbReference type="ARBA" id="ARBA00023125"/>
    </source>
</evidence>
<sequence>MAEIRDLAIKLFGKTIPLQSTGESPPVSGGSEESSGKEEKDHKEETTPETKDQDIESPDSEEKSDSPTSIAGETDKLSFGNQEDTNIKDSKSKEQSNGTSNSQEKAPKKPDKILPCPRCNSLDTKFCYFNNYNVNQPRHFCKNCQRYWTAGGTMRNVPVGAGRRKNKSSISHYRHITMDTLQTVRSDAMEAIHHPPINSNGTVLSFGSDTPLCESMASVLNLVEKNMKNCTRNGYHQMEEQMVPLSCRAENGDEHSSGSSAMASNSKHEAAKTGLQGVPAPIPYFNGTPWPYQWNPATPFCTSSFAIPVYPATAYWGCAVPGSWGIPWLSPLASSPPNSGSPGSGPNSPTLGKHSRDGHILKGSNVEKEDGFKQTNQETCIWVPKTLRIDDADEAAKSSIWAMIGIKNDKADAVSGRGIFKAFQPKIDIKNHTSETSQLLHANPAALSRSLHFQESS</sequence>
<dbReference type="Pfam" id="PF02701">
    <property type="entry name" value="Zn_ribbon_Dof"/>
    <property type="match status" value="1"/>
</dbReference>